<keyword evidence="1" id="KW-1133">Transmembrane helix</keyword>
<name>A0A9Q0X985_9SAUR</name>
<dbReference type="InterPro" id="IPR053958">
    <property type="entry name" value="HMGCR/SNAP/NPC1-like_SSD"/>
</dbReference>
<dbReference type="PROSITE" id="PS50156">
    <property type="entry name" value="SSD"/>
    <property type="match status" value="1"/>
</dbReference>
<dbReference type="PANTHER" id="PTHR46687:SF1">
    <property type="entry name" value="PROTEIN DISPATCHED HOMOLOG 3"/>
    <property type="match status" value="1"/>
</dbReference>
<dbReference type="SUPFAM" id="SSF82866">
    <property type="entry name" value="Multidrug efflux transporter AcrB transmembrane domain"/>
    <property type="match status" value="2"/>
</dbReference>
<dbReference type="Pfam" id="PF12349">
    <property type="entry name" value="Sterol-sensing"/>
    <property type="match status" value="1"/>
</dbReference>
<feature type="transmembrane region" description="Helical" evidence="1">
    <location>
        <begin position="97"/>
        <end position="115"/>
    </location>
</feature>
<keyword evidence="1" id="KW-0472">Membrane</keyword>
<feature type="transmembrane region" description="Helical" evidence="1">
    <location>
        <begin position="912"/>
        <end position="938"/>
    </location>
</feature>
<feature type="transmembrane region" description="Helical" evidence="1">
    <location>
        <begin position="830"/>
        <end position="851"/>
    </location>
</feature>
<dbReference type="InterPro" id="IPR053954">
    <property type="entry name" value="DUF7023"/>
</dbReference>
<feature type="transmembrane region" description="Helical" evidence="1">
    <location>
        <begin position="224"/>
        <end position="250"/>
    </location>
</feature>
<feature type="transmembrane region" description="Helical" evidence="1">
    <location>
        <begin position="121"/>
        <end position="143"/>
    </location>
</feature>
<dbReference type="AlphaFoldDB" id="A0A9Q0X985"/>
<keyword evidence="1" id="KW-0812">Transmembrane</keyword>
<accession>A0A9Q0X985</accession>
<organism evidence="3 4">
    <name type="scientific">Phrynocephalus forsythii</name>
    <dbReference type="NCBI Taxonomy" id="171643"/>
    <lineage>
        <taxon>Eukaryota</taxon>
        <taxon>Metazoa</taxon>
        <taxon>Chordata</taxon>
        <taxon>Craniata</taxon>
        <taxon>Vertebrata</taxon>
        <taxon>Euteleostomi</taxon>
        <taxon>Lepidosauria</taxon>
        <taxon>Squamata</taxon>
        <taxon>Bifurcata</taxon>
        <taxon>Unidentata</taxon>
        <taxon>Episquamata</taxon>
        <taxon>Toxicofera</taxon>
        <taxon>Iguania</taxon>
        <taxon>Acrodonta</taxon>
        <taxon>Agamidae</taxon>
        <taxon>Agaminae</taxon>
        <taxon>Phrynocephalus</taxon>
    </lineage>
</organism>
<protein>
    <recommendedName>
        <fullName evidence="2">SSD domain-containing protein</fullName>
    </recommendedName>
</protein>
<evidence type="ECO:0000313" key="4">
    <source>
        <dbReference type="Proteomes" id="UP001142489"/>
    </source>
</evidence>
<feature type="transmembrane region" description="Helical" evidence="1">
    <location>
        <begin position="192"/>
        <end position="212"/>
    </location>
</feature>
<feature type="domain" description="SSD" evidence="2">
    <location>
        <begin position="144"/>
        <end position="249"/>
    </location>
</feature>
<dbReference type="InterPro" id="IPR000731">
    <property type="entry name" value="SSD"/>
</dbReference>
<feature type="transmembrane region" description="Helical" evidence="1">
    <location>
        <begin position="150"/>
        <end position="172"/>
    </location>
</feature>
<dbReference type="OrthoDB" id="429851at2759"/>
<feature type="transmembrane region" description="Helical" evidence="1">
    <location>
        <begin position="363"/>
        <end position="383"/>
    </location>
</feature>
<gene>
    <name evidence="3" type="ORF">JRQ81_009692</name>
</gene>
<dbReference type="PANTHER" id="PTHR46687">
    <property type="entry name" value="PROTEIN DISPATCHED HOMOLOG 3"/>
    <property type="match status" value="1"/>
</dbReference>
<evidence type="ECO:0000256" key="1">
    <source>
        <dbReference type="SAM" id="Phobius"/>
    </source>
</evidence>
<sequence>MGVATGQHQRLHQECRDGSWSTDLVCHAAYLPVLVWPGTFNAEVERGWIWRRVGTGPHGFLGLQTRSLVLLPSKVQVLYGGTDLFDYEVRKTFNNDMLLAFISSSCIAVLVYILASCSVFLSFFGIASIGLSCLVALFLYHVVFGIQYLGILNGVAAFVIVGIGVDDVFVFINTYRQATHLKDPNLRMIHTIQTAGKATFFTSLTTAAAYAANIFSQIPAVHDFGLFMSLIVSCCWVAVLFTMPAALGIWSLYLSPLENTCQASCSQKCIRESSLCISEGLFASSESVGGPGADALPYLDDDIPLLNVEEEPVALEMGDVPLVSVLPDNLSLHAKNNSHGRLIAHLQELLHHWALWSAVKSKWMIVGLFVSILILSVIFASRLRPASRAPLLFRPDTNIQVLLDLKYNLSAEGISCVTCSGLFQEKPRNLQSNIHTSLEKKKRGYSPAWGGRGSAASDPGSGQDLRGTVYIFKSKSRSKPAVYRFSLNATVQAPWQTVSPGDGEVPSFQVYRVPFGNFTKRLTACVSTGGHVQQTGLKKWMMTTVSCDAKRGWKFDFSFYAAAKEQQQTRVCLAPPGCHLSSSPDGPNQGLLYVPSDKAVPKPKLSVTSGFNPCGNASCGKPAVRPLVDTGAMVFVVFGILGVNRTRDADNHVIRDVGSVVYDKGFDLFKDIGSLCRICKAIADNAELVKPGGAQCLPSGYSISTVLQMLHPECKNLPEPNLLPGQLSHGAVGVKDGKVQWLSMAFESTTYKGKSSFQTYADYLKWETFLQDLLHQFPEGSALRRGFQTCEHWKQIFMEIIGVQSALYGLVLSLVICVAAVTLFTTHVLLLLPVLLTILGVVCLVVTIMYWSGWEMGAVEAISLSILVGSSVDYCVHLVEGFLLAGESLPLHLAEDPVSSRRWRTLEAVRHVGVAIVSSAVTTVVATVPLFFCIIAPFAKFGKIVALNTGVSILYTLTVSTALLSVMGPPFFTRSQTSFVKALAGLLIALAAGLALGLLLLRSGFEVPLPSGAAL</sequence>
<evidence type="ECO:0000259" key="2">
    <source>
        <dbReference type="PROSITE" id="PS50156"/>
    </source>
</evidence>
<feature type="transmembrane region" description="Helical" evidence="1">
    <location>
        <begin position="944"/>
        <end position="967"/>
    </location>
</feature>
<dbReference type="InterPro" id="IPR042480">
    <property type="entry name" value="DISP3"/>
</dbReference>
<proteinExistence type="predicted"/>
<evidence type="ECO:0000313" key="3">
    <source>
        <dbReference type="EMBL" id="KAJ7306349.1"/>
    </source>
</evidence>
<feature type="transmembrane region" description="Helical" evidence="1">
    <location>
        <begin position="806"/>
        <end position="824"/>
    </location>
</feature>
<keyword evidence="4" id="KW-1185">Reference proteome</keyword>
<dbReference type="Proteomes" id="UP001142489">
    <property type="component" value="Unassembled WGS sequence"/>
</dbReference>
<dbReference type="EMBL" id="JAPFRF010000020">
    <property type="protein sequence ID" value="KAJ7306349.1"/>
    <property type="molecule type" value="Genomic_DNA"/>
</dbReference>
<comment type="caution">
    <text evidence="3">The sequence shown here is derived from an EMBL/GenBank/DDBJ whole genome shotgun (WGS) entry which is preliminary data.</text>
</comment>
<dbReference type="Gene3D" id="1.20.1640.10">
    <property type="entry name" value="Multidrug efflux transporter AcrB transmembrane domain"/>
    <property type="match status" value="2"/>
</dbReference>
<feature type="transmembrane region" description="Helical" evidence="1">
    <location>
        <begin position="979"/>
        <end position="1001"/>
    </location>
</feature>
<reference evidence="3" key="1">
    <citation type="journal article" date="2023" name="DNA Res.">
        <title>Chromosome-level genome assembly of Phrynocephalus forsythii using third-generation DNA sequencing and Hi-C analysis.</title>
        <authorList>
            <person name="Qi Y."/>
            <person name="Zhao W."/>
            <person name="Zhao Y."/>
            <person name="Niu C."/>
            <person name="Cao S."/>
            <person name="Zhang Y."/>
        </authorList>
    </citation>
    <scope>NUCLEOTIDE SEQUENCE</scope>
    <source>
        <tissue evidence="3">Muscle</tissue>
    </source>
</reference>
<dbReference type="GO" id="GO:0005737">
    <property type="term" value="C:cytoplasm"/>
    <property type="evidence" value="ECO:0007669"/>
    <property type="project" value="TreeGrafter"/>
</dbReference>
<dbReference type="Pfam" id="PF22894">
    <property type="entry name" value="DUF7023"/>
    <property type="match status" value="1"/>
</dbReference>